<dbReference type="AlphaFoldDB" id="X1H8T7"/>
<evidence type="ECO:0008006" key="2">
    <source>
        <dbReference type="Google" id="ProtNLM"/>
    </source>
</evidence>
<feature type="non-terminal residue" evidence="1">
    <location>
        <position position="261"/>
    </location>
</feature>
<reference evidence="1" key="1">
    <citation type="journal article" date="2014" name="Front. Microbiol.">
        <title>High frequency of phylogenetically diverse reductive dehalogenase-homologous genes in deep subseafloor sedimentary metagenomes.</title>
        <authorList>
            <person name="Kawai M."/>
            <person name="Futagami T."/>
            <person name="Toyoda A."/>
            <person name="Takaki Y."/>
            <person name="Nishi S."/>
            <person name="Hori S."/>
            <person name="Arai W."/>
            <person name="Tsubouchi T."/>
            <person name="Morono Y."/>
            <person name="Uchiyama I."/>
            <person name="Ito T."/>
            <person name="Fujiyama A."/>
            <person name="Inagaki F."/>
            <person name="Takami H."/>
        </authorList>
    </citation>
    <scope>NUCLEOTIDE SEQUENCE</scope>
    <source>
        <strain evidence="1">Expedition CK06-06</strain>
    </source>
</reference>
<name>X1H8T7_9ZZZZ</name>
<feature type="non-terminal residue" evidence="1">
    <location>
        <position position="1"/>
    </location>
</feature>
<evidence type="ECO:0000313" key="1">
    <source>
        <dbReference type="EMBL" id="GAH65812.1"/>
    </source>
</evidence>
<sequence>FFTQKIAQFITENCEDDDFVTEKQQLILETARESLRRGKWFDMDSLTRMLIESSDGDDAVIELAECYRYGVSDVLLIETYNELKVRKLERLTTEMLLKKLSPEEIKYNIDKVQRQMIEGTIDRETDLKKVIAAYKGDTGDIYEPGWRLLNEILKFEAGLMSVLTGTPSHGKTVFLNCLILNLINNYDLNIACISPEYRSRESHLAELIKTKTQTNELNSEEIEKQKTAIETHLQLIDLPEERRTVESIFGSLRPEIRFLII</sequence>
<protein>
    <recommendedName>
        <fullName evidence="2">SF4 helicase domain-containing protein</fullName>
    </recommendedName>
</protein>
<accession>X1H8T7</accession>
<organism evidence="1">
    <name type="scientific">marine sediment metagenome</name>
    <dbReference type="NCBI Taxonomy" id="412755"/>
    <lineage>
        <taxon>unclassified sequences</taxon>
        <taxon>metagenomes</taxon>
        <taxon>ecological metagenomes</taxon>
    </lineage>
</organism>
<proteinExistence type="predicted"/>
<gene>
    <name evidence="1" type="ORF">S03H2_50503</name>
</gene>
<dbReference type="Gene3D" id="3.40.50.300">
    <property type="entry name" value="P-loop containing nucleotide triphosphate hydrolases"/>
    <property type="match status" value="1"/>
</dbReference>
<dbReference type="SUPFAM" id="SSF52540">
    <property type="entry name" value="P-loop containing nucleoside triphosphate hydrolases"/>
    <property type="match status" value="1"/>
</dbReference>
<dbReference type="InterPro" id="IPR027417">
    <property type="entry name" value="P-loop_NTPase"/>
</dbReference>
<comment type="caution">
    <text evidence="1">The sequence shown here is derived from an EMBL/GenBank/DDBJ whole genome shotgun (WGS) entry which is preliminary data.</text>
</comment>
<dbReference type="EMBL" id="BARU01031980">
    <property type="protein sequence ID" value="GAH65812.1"/>
    <property type="molecule type" value="Genomic_DNA"/>
</dbReference>